<dbReference type="Pfam" id="PF19529">
    <property type="entry name" value="DUF6057"/>
    <property type="match status" value="1"/>
</dbReference>
<evidence type="ECO:0000256" key="1">
    <source>
        <dbReference type="SAM" id="Phobius"/>
    </source>
</evidence>
<dbReference type="RefSeq" id="WP_007174088.1">
    <property type="nucleotide sequence ID" value="NZ_GG704781.1"/>
</dbReference>
<reference evidence="2 3" key="1">
    <citation type="submission" date="2009-10" db="EMBL/GenBank/DDBJ databases">
        <authorList>
            <person name="Qin X."/>
            <person name="Bachman B."/>
            <person name="Battles P."/>
            <person name="Bell A."/>
            <person name="Bess C."/>
            <person name="Bickham C."/>
            <person name="Chaboub L."/>
            <person name="Chen D."/>
            <person name="Coyle M."/>
            <person name="Deiros D.R."/>
            <person name="Dinh H."/>
            <person name="Forbes L."/>
            <person name="Fowler G."/>
            <person name="Francisco L."/>
            <person name="Fu Q."/>
            <person name="Gubbala S."/>
            <person name="Hale W."/>
            <person name="Han Y."/>
            <person name="Hemphill L."/>
            <person name="Highlander S.K."/>
            <person name="Hirani K."/>
            <person name="Hogues M."/>
            <person name="Jackson L."/>
            <person name="Jakkamsetti A."/>
            <person name="Javaid M."/>
            <person name="Jiang H."/>
            <person name="Korchina V."/>
            <person name="Kovar C."/>
            <person name="Lara F."/>
            <person name="Lee S."/>
            <person name="Mata R."/>
            <person name="Mathew T."/>
            <person name="Moen C."/>
            <person name="Morales K."/>
            <person name="Munidasa M."/>
            <person name="Nazareth L."/>
            <person name="Ngo R."/>
            <person name="Nguyen L."/>
            <person name="Okwuonu G."/>
            <person name="Ongeri F."/>
            <person name="Patil S."/>
            <person name="Petrosino J."/>
            <person name="Pham C."/>
            <person name="Pham P."/>
            <person name="Pu L.-L."/>
            <person name="Puazo M."/>
            <person name="Raj R."/>
            <person name="Reid J."/>
            <person name="Rouhana J."/>
            <person name="Saada N."/>
            <person name="Shang Y."/>
            <person name="Simmons D."/>
            <person name="Thornton R."/>
            <person name="Warren J."/>
            <person name="Weissenberger G."/>
            <person name="Zhang J."/>
            <person name="Zhang L."/>
            <person name="Zhou C."/>
            <person name="Zhu D."/>
            <person name="Muzny D."/>
            <person name="Worley K."/>
            <person name="Gibbs R."/>
        </authorList>
    </citation>
    <scope>NUCLEOTIDE SEQUENCE [LARGE SCALE GENOMIC DNA]</scope>
    <source>
        <strain evidence="2 3">DSM 17361</strain>
    </source>
</reference>
<dbReference type="AlphaFoldDB" id="D1PYF0"/>
<comment type="caution">
    <text evidence="2">The sequence shown here is derived from an EMBL/GenBank/DDBJ whole genome shotgun (WGS) entry which is preliminary data.</text>
</comment>
<keyword evidence="1" id="KW-0812">Transmembrane</keyword>
<organism evidence="2 3">
    <name type="scientific">Hallella bergensis DSM 17361</name>
    <dbReference type="NCBI Taxonomy" id="585502"/>
    <lineage>
        <taxon>Bacteria</taxon>
        <taxon>Pseudomonadati</taxon>
        <taxon>Bacteroidota</taxon>
        <taxon>Bacteroidia</taxon>
        <taxon>Bacteroidales</taxon>
        <taxon>Prevotellaceae</taxon>
        <taxon>Hallella</taxon>
    </lineage>
</organism>
<protein>
    <submittedName>
        <fullName evidence="2">Uncharacterized protein</fullName>
    </submittedName>
</protein>
<feature type="transmembrane region" description="Helical" evidence="1">
    <location>
        <begin position="76"/>
        <end position="95"/>
    </location>
</feature>
<gene>
    <name evidence="2" type="ORF">HMPREF0645_1985</name>
</gene>
<dbReference type="eggNOG" id="ENOG5033UUG">
    <property type="taxonomic scope" value="Bacteria"/>
</dbReference>
<accession>D1PYF0</accession>
<evidence type="ECO:0000313" key="2">
    <source>
        <dbReference type="EMBL" id="EFA43615.1"/>
    </source>
</evidence>
<proteinExistence type="predicted"/>
<evidence type="ECO:0000313" key="3">
    <source>
        <dbReference type="Proteomes" id="UP000003160"/>
    </source>
</evidence>
<keyword evidence="3" id="KW-1185">Reference proteome</keyword>
<feature type="transmembrane region" description="Helical" evidence="1">
    <location>
        <begin position="50"/>
        <end position="70"/>
    </location>
</feature>
<dbReference type="EMBL" id="ACKS01000077">
    <property type="protein sequence ID" value="EFA43615.1"/>
    <property type="molecule type" value="Genomic_DNA"/>
</dbReference>
<feature type="transmembrane region" description="Helical" evidence="1">
    <location>
        <begin position="12"/>
        <end position="29"/>
    </location>
</feature>
<name>D1PYF0_9BACT</name>
<feature type="transmembrane region" description="Helical" evidence="1">
    <location>
        <begin position="107"/>
        <end position="128"/>
    </location>
</feature>
<dbReference type="HOGENOM" id="CLU_061780_0_0_10"/>
<feature type="transmembrane region" description="Helical" evidence="1">
    <location>
        <begin position="148"/>
        <end position="167"/>
    </location>
</feature>
<keyword evidence="1" id="KW-1133">Transmembrane helix</keyword>
<dbReference type="OrthoDB" id="1082131at2"/>
<sequence length="383" mass="44601">MTNQFKNGTTVIRLVCSILFLLFSFLYLYEYQADILSFAQHVLSKGVTHYNRMVGAIVITLVLWLLQIAIHTSTRINGFFHALTYFPPFILLGVLTDVTPNLESEGYIGHWFWLFPLLMIIYAGVVWMCKQMESVHHQVQNRSVLFSLWVNLLGMIAMSLLTCFIGCNDRLFHHRMHIERLLSSGQYADASKVGILEEETDSSLTFLRIWALSKQNKLGESLFEYPLVGGSDAMLPNGTSVQLVMPSESVLYKELGVVYREKLRPMDYLKALHQTKKATRVSHDWLLCAYLLDCDIDGFTRSLPLYYQLNIDLPKHYQEALTLYTHLRNNPMVVFKDPVMEADYEGFQAIRRKNKDKRVRYTKLKDSYGKTYWLYYYKKMNKL</sequence>
<dbReference type="InterPro" id="IPR045692">
    <property type="entry name" value="DUF6057"/>
</dbReference>
<dbReference type="Proteomes" id="UP000003160">
    <property type="component" value="Unassembled WGS sequence"/>
</dbReference>
<keyword evidence="1" id="KW-0472">Membrane</keyword>